<reference evidence="2 3" key="1">
    <citation type="journal article" date="2020" name="BMC Genomics">
        <title>Intraspecific diversification of the crop wild relative Brassica cretica Lam. using demographic model selection.</title>
        <authorList>
            <person name="Kioukis A."/>
            <person name="Michalopoulou V.A."/>
            <person name="Briers L."/>
            <person name="Pirintsos S."/>
            <person name="Studholme D.J."/>
            <person name="Pavlidis P."/>
            <person name="Sarris P.F."/>
        </authorList>
    </citation>
    <scope>NUCLEOTIDE SEQUENCE [LARGE SCALE GENOMIC DNA]</scope>
    <source>
        <strain evidence="3">cv. PFS-1207/04</strain>
    </source>
</reference>
<organism evidence="2 3">
    <name type="scientific">Brassica cretica</name>
    <name type="common">Mustard</name>
    <dbReference type="NCBI Taxonomy" id="69181"/>
    <lineage>
        <taxon>Eukaryota</taxon>
        <taxon>Viridiplantae</taxon>
        <taxon>Streptophyta</taxon>
        <taxon>Embryophyta</taxon>
        <taxon>Tracheophyta</taxon>
        <taxon>Spermatophyta</taxon>
        <taxon>Magnoliopsida</taxon>
        <taxon>eudicotyledons</taxon>
        <taxon>Gunneridae</taxon>
        <taxon>Pentapetalae</taxon>
        <taxon>rosids</taxon>
        <taxon>malvids</taxon>
        <taxon>Brassicales</taxon>
        <taxon>Brassicaceae</taxon>
        <taxon>Brassiceae</taxon>
        <taxon>Brassica</taxon>
    </lineage>
</organism>
<feature type="region of interest" description="Disordered" evidence="1">
    <location>
        <begin position="26"/>
        <end position="47"/>
    </location>
</feature>
<comment type="caution">
    <text evidence="2">The sequence shown here is derived from an EMBL/GenBank/DDBJ whole genome shotgun (WGS) entry which is preliminary data.</text>
</comment>
<gene>
    <name evidence="2" type="ORF">DY000_02041146</name>
</gene>
<dbReference type="Proteomes" id="UP000266723">
    <property type="component" value="Unassembled WGS sequence"/>
</dbReference>
<proteinExistence type="predicted"/>
<name>A0ABQ7BJV3_BRACR</name>
<accession>A0ABQ7BJV3</accession>
<evidence type="ECO:0000256" key="1">
    <source>
        <dbReference type="SAM" id="MobiDB-lite"/>
    </source>
</evidence>
<sequence length="81" mass="8848">MALSGLKNIRIARVKAAPMNCQLALKNSIGNPSEPGDSRRAKTISGERRQNTSLNVLDVVKYAFAKNYIKAIGKMRAMNDA</sequence>
<evidence type="ECO:0000313" key="2">
    <source>
        <dbReference type="EMBL" id="KAF3532390.1"/>
    </source>
</evidence>
<keyword evidence="3" id="KW-1185">Reference proteome</keyword>
<feature type="compositionally biased region" description="Basic and acidic residues" evidence="1">
    <location>
        <begin position="36"/>
        <end position="47"/>
    </location>
</feature>
<evidence type="ECO:0000313" key="3">
    <source>
        <dbReference type="Proteomes" id="UP000266723"/>
    </source>
</evidence>
<protein>
    <submittedName>
        <fullName evidence="2">Uncharacterized protein</fullName>
    </submittedName>
</protein>
<dbReference type="EMBL" id="QGKV02001507">
    <property type="protein sequence ID" value="KAF3532390.1"/>
    <property type="molecule type" value="Genomic_DNA"/>
</dbReference>